<dbReference type="AlphaFoldDB" id="A0A379CB91"/>
<dbReference type="Pfam" id="PF05521">
    <property type="entry name" value="Phage_HCP"/>
    <property type="match status" value="1"/>
</dbReference>
<dbReference type="Gene3D" id="2.40.10.270">
    <property type="entry name" value="Bacteriophage SPP1 head-tail adaptor protein"/>
    <property type="match status" value="1"/>
</dbReference>
<proteinExistence type="predicted"/>
<dbReference type="NCBIfam" id="TIGR01563">
    <property type="entry name" value="gp16_SPP1"/>
    <property type="match status" value="1"/>
</dbReference>
<dbReference type="RefSeq" id="WP_115315467.1">
    <property type="nucleotide sequence ID" value="NZ_LWIF01000001.1"/>
</dbReference>
<evidence type="ECO:0000313" key="2">
    <source>
        <dbReference type="Proteomes" id="UP000255417"/>
    </source>
</evidence>
<dbReference type="InterPro" id="IPR008767">
    <property type="entry name" value="Phage_SPP1_head-tail_adaptor"/>
</dbReference>
<evidence type="ECO:0000313" key="1">
    <source>
        <dbReference type="EMBL" id="SUB58966.1"/>
    </source>
</evidence>
<accession>A0A379CB91</accession>
<name>A0A379CB91_9PAST</name>
<dbReference type="OrthoDB" id="8640229at2"/>
<gene>
    <name evidence="1" type="ORF">NCTC12872_00937</name>
</gene>
<dbReference type="Proteomes" id="UP000255417">
    <property type="component" value="Unassembled WGS sequence"/>
</dbReference>
<dbReference type="EMBL" id="UGTA01000001">
    <property type="protein sequence ID" value="SUB58966.1"/>
    <property type="molecule type" value="Genomic_DNA"/>
</dbReference>
<protein>
    <submittedName>
        <fullName evidence="1">Bacteriophage head-tail adaptor</fullName>
    </submittedName>
</protein>
<reference evidence="1 2" key="1">
    <citation type="submission" date="2018-06" db="EMBL/GenBank/DDBJ databases">
        <authorList>
            <consortium name="Pathogen Informatics"/>
            <person name="Doyle S."/>
        </authorList>
    </citation>
    <scope>NUCLEOTIDE SEQUENCE [LARGE SCALE GENOMIC DNA]</scope>
    <source>
        <strain evidence="1 2">NCTC12872</strain>
    </source>
</reference>
<organism evidence="1 2">
    <name type="scientific">Phocoenobacter uteri</name>
    <dbReference type="NCBI Taxonomy" id="146806"/>
    <lineage>
        <taxon>Bacteria</taxon>
        <taxon>Pseudomonadati</taxon>
        <taxon>Pseudomonadota</taxon>
        <taxon>Gammaproteobacteria</taxon>
        <taxon>Pasteurellales</taxon>
        <taxon>Pasteurellaceae</taxon>
        <taxon>Phocoenobacter</taxon>
    </lineage>
</organism>
<dbReference type="InterPro" id="IPR038666">
    <property type="entry name" value="SSP1_head-tail_sf"/>
</dbReference>
<sequence>MDIGRLRHRVTLKKQVNTQNDYGAATQEWIDIATVWAGVEPISGKEYFSSQHLNSEVSIKIVIRYLEGVLPTSQVVFKNRKFEVVSVLNYREHNRMLQLMCKELFDE</sequence>
<keyword evidence="2" id="KW-1185">Reference proteome</keyword>